<evidence type="ECO:0000313" key="2">
    <source>
        <dbReference type="EMBL" id="MDQ0496600.1"/>
    </source>
</evidence>
<feature type="region of interest" description="Disordered" evidence="1">
    <location>
        <begin position="17"/>
        <end position="36"/>
    </location>
</feature>
<proteinExistence type="predicted"/>
<accession>A0ABU0L5N4</accession>
<dbReference type="Proteomes" id="UP001242811">
    <property type="component" value="Unassembled WGS sequence"/>
</dbReference>
<feature type="compositionally biased region" description="Polar residues" evidence="1">
    <location>
        <begin position="18"/>
        <end position="36"/>
    </location>
</feature>
<protein>
    <submittedName>
        <fullName evidence="2">Uncharacterized protein</fullName>
    </submittedName>
</protein>
<organism evidence="2 3">
    <name type="scientific">Paenibacillus brasilensis</name>
    <dbReference type="NCBI Taxonomy" id="128574"/>
    <lineage>
        <taxon>Bacteria</taxon>
        <taxon>Bacillati</taxon>
        <taxon>Bacillota</taxon>
        <taxon>Bacilli</taxon>
        <taxon>Bacillales</taxon>
        <taxon>Paenibacillaceae</taxon>
        <taxon>Paenibacillus</taxon>
    </lineage>
</organism>
<dbReference type="EMBL" id="JAUSWA010000039">
    <property type="protein sequence ID" value="MDQ0496600.1"/>
    <property type="molecule type" value="Genomic_DNA"/>
</dbReference>
<reference evidence="2 3" key="1">
    <citation type="submission" date="2023-07" db="EMBL/GenBank/DDBJ databases">
        <title>Genomic Encyclopedia of Type Strains, Phase IV (KMG-IV): sequencing the most valuable type-strain genomes for metagenomic binning, comparative biology and taxonomic classification.</title>
        <authorList>
            <person name="Goeker M."/>
        </authorList>
    </citation>
    <scope>NUCLEOTIDE SEQUENCE [LARGE SCALE GENOMIC DNA]</scope>
    <source>
        <strain evidence="2 3">DSM 14914</strain>
    </source>
</reference>
<gene>
    <name evidence="2" type="ORF">QOZ95_004790</name>
</gene>
<comment type="caution">
    <text evidence="2">The sequence shown here is derived from an EMBL/GenBank/DDBJ whole genome shotgun (WGS) entry which is preliminary data.</text>
</comment>
<name>A0ABU0L5N4_9BACL</name>
<keyword evidence="3" id="KW-1185">Reference proteome</keyword>
<evidence type="ECO:0000256" key="1">
    <source>
        <dbReference type="SAM" id="MobiDB-lite"/>
    </source>
</evidence>
<evidence type="ECO:0000313" key="3">
    <source>
        <dbReference type="Proteomes" id="UP001242811"/>
    </source>
</evidence>
<sequence length="36" mass="3992">MRHAKPVTIGELEKALAQLQSKQSPKQQGQNGDLFN</sequence>